<evidence type="ECO:0000256" key="1">
    <source>
        <dbReference type="ARBA" id="ARBA00001947"/>
    </source>
</evidence>
<dbReference type="Pfam" id="PF24827">
    <property type="entry name" value="AstE_AspA_cat"/>
    <property type="match status" value="1"/>
</dbReference>
<name>A0A167IXD6_9FLAO</name>
<dbReference type="GO" id="GO:0016788">
    <property type="term" value="F:hydrolase activity, acting on ester bonds"/>
    <property type="evidence" value="ECO:0007669"/>
    <property type="project" value="InterPro"/>
</dbReference>
<dbReference type="CDD" id="cd06251">
    <property type="entry name" value="M14_ASTE_ASPA-like"/>
    <property type="match status" value="1"/>
</dbReference>
<reference evidence="6 7" key="1">
    <citation type="submission" date="2016-02" db="EMBL/GenBank/DDBJ databases">
        <title>Ulvibacter sp. LPB0005, isolated from Thais luteostoma.</title>
        <authorList>
            <person name="Shin S.-K."/>
            <person name="Yi H."/>
        </authorList>
    </citation>
    <scope>NUCLEOTIDE SEQUENCE [LARGE SCALE GENOMIC DNA]</scope>
    <source>
        <strain evidence="6 7">LPB0005</strain>
    </source>
</reference>
<dbReference type="PANTHER" id="PTHR37326">
    <property type="entry name" value="BLL3975 PROTEIN"/>
    <property type="match status" value="1"/>
</dbReference>
<keyword evidence="7" id="KW-1185">Reference proteome</keyword>
<comment type="cofactor">
    <cofactor evidence="1">
        <name>Zn(2+)</name>
        <dbReference type="ChEBI" id="CHEBI:29105"/>
    </cofactor>
</comment>
<dbReference type="Gene3D" id="3.40.630.10">
    <property type="entry name" value="Zn peptidases"/>
    <property type="match status" value="1"/>
</dbReference>
<keyword evidence="4" id="KW-0862">Zinc</keyword>
<evidence type="ECO:0000259" key="5">
    <source>
        <dbReference type="Pfam" id="PF24827"/>
    </source>
</evidence>
<evidence type="ECO:0000313" key="6">
    <source>
        <dbReference type="EMBL" id="OAB80108.1"/>
    </source>
</evidence>
<dbReference type="EMBL" id="LRXL01000026">
    <property type="protein sequence ID" value="OAB80108.1"/>
    <property type="molecule type" value="Genomic_DNA"/>
</dbReference>
<accession>A0A167IXD6</accession>
<dbReference type="OrthoDB" id="9782876at2"/>
<keyword evidence="3" id="KW-0378">Hydrolase</keyword>
<dbReference type="PANTHER" id="PTHR37326:SF2">
    <property type="entry name" value="SUCCINYLGLUTAMATE DESUCCINYLASE_ASPARTOACYLASE FAMILY PROTEIN"/>
    <property type="match status" value="1"/>
</dbReference>
<dbReference type="PIRSF" id="PIRSF039012">
    <property type="entry name" value="ASP"/>
    <property type="match status" value="1"/>
</dbReference>
<comment type="caution">
    <text evidence="6">The sequence shown here is derived from an EMBL/GenBank/DDBJ whole genome shotgun (WGS) entry which is preliminary data.</text>
</comment>
<dbReference type="InterPro" id="IPR043795">
    <property type="entry name" value="N-alpha-Ac-DABA-like"/>
</dbReference>
<proteinExistence type="predicted"/>
<dbReference type="Proteomes" id="UP000077013">
    <property type="component" value="Unassembled WGS sequence"/>
</dbReference>
<sequence length="334" mass="37176">MADNEDTLVILGTEIVPGDVKMLNFSIAKLYTSTQIDIPVIVARSTEPGPTVLLTAGIHGDEINGVEIVRQIIAKKINRPKRGTTICIPILNIFGFLNAERTFPDGRDLNRVFPGTKTGSLASRVAYHFTKKILPHADYCLDFHTGGASRFNAPQLRIHRGDDYLLTLAKIFNAPFTIYSNNIDKSYRTTCAKKGIPTLLFEGGKSLESNKNVVKEGVDGTMRFLSHFNMLSDSFEAPAPKRKTVLIEKTKWMRAQKSGLLHIKIECNKHVEKGEFLATITDPFGEMRHKVIAPNEGYIINVNHAPIVYQGDAIFHITTVNATVSETEEDELHE</sequence>
<evidence type="ECO:0000256" key="4">
    <source>
        <dbReference type="ARBA" id="ARBA00022833"/>
    </source>
</evidence>
<dbReference type="InterPro" id="IPR053138">
    <property type="entry name" value="N-alpha-Ac-DABA_deacetylase"/>
</dbReference>
<organism evidence="6 7">
    <name type="scientific">Cochleicola gelatinilyticus</name>
    <dbReference type="NCBI Taxonomy" id="1763537"/>
    <lineage>
        <taxon>Bacteria</taxon>
        <taxon>Pseudomonadati</taxon>
        <taxon>Bacteroidota</taxon>
        <taxon>Flavobacteriia</taxon>
        <taxon>Flavobacteriales</taxon>
        <taxon>Flavobacteriaceae</taxon>
        <taxon>Cochleicola</taxon>
    </lineage>
</organism>
<evidence type="ECO:0000256" key="3">
    <source>
        <dbReference type="ARBA" id="ARBA00022801"/>
    </source>
</evidence>
<dbReference type="SUPFAM" id="SSF53187">
    <property type="entry name" value="Zn-dependent exopeptidases"/>
    <property type="match status" value="1"/>
</dbReference>
<dbReference type="RefSeq" id="WP_068590370.1">
    <property type="nucleotide sequence ID" value="NZ_LRXL01000026.1"/>
</dbReference>
<keyword evidence="2" id="KW-0479">Metal-binding</keyword>
<dbReference type="GO" id="GO:0016811">
    <property type="term" value="F:hydrolase activity, acting on carbon-nitrogen (but not peptide) bonds, in linear amides"/>
    <property type="evidence" value="ECO:0007669"/>
    <property type="project" value="InterPro"/>
</dbReference>
<protein>
    <submittedName>
        <fullName evidence="6">Succinylglutamate desuccinylase</fullName>
    </submittedName>
</protein>
<dbReference type="InterPro" id="IPR055438">
    <property type="entry name" value="AstE_AspA_cat"/>
</dbReference>
<evidence type="ECO:0000313" key="7">
    <source>
        <dbReference type="Proteomes" id="UP000077013"/>
    </source>
</evidence>
<dbReference type="AlphaFoldDB" id="A0A167IXD6"/>
<gene>
    <name evidence="6" type="ORF">ULVI_05045</name>
</gene>
<feature type="domain" description="Succinylglutamate desuccinylase/Aspartoacylase catalytic" evidence="5">
    <location>
        <begin position="48"/>
        <end position="227"/>
    </location>
</feature>
<dbReference type="GO" id="GO:0046872">
    <property type="term" value="F:metal ion binding"/>
    <property type="evidence" value="ECO:0007669"/>
    <property type="project" value="UniProtKB-KW"/>
</dbReference>
<evidence type="ECO:0000256" key="2">
    <source>
        <dbReference type="ARBA" id="ARBA00022723"/>
    </source>
</evidence>
<dbReference type="STRING" id="1763537.ULVI_05045"/>